<gene>
    <name evidence="1" type="ordered locus">RHE_CH01117</name>
</gene>
<dbReference type="EMBL" id="CP000133">
    <property type="protein sequence ID" value="ABC89924.1"/>
    <property type="molecule type" value="Genomic_DNA"/>
</dbReference>
<accession>Q2KB62</accession>
<sequence length="69" mass="8002">MAVFATKNRTDRRVFCTGKRHGNKVLRHCLTSPQTDRQLPLDELTLLAYLNISINLNTSRPVTSYFHDR</sequence>
<dbReference type="AlphaFoldDB" id="Q2KB62"/>
<evidence type="ECO:0000313" key="2">
    <source>
        <dbReference type="Proteomes" id="UP000001936"/>
    </source>
</evidence>
<evidence type="ECO:0000313" key="1">
    <source>
        <dbReference type="EMBL" id="ABC89924.1"/>
    </source>
</evidence>
<keyword evidence="2" id="KW-1185">Reference proteome</keyword>
<dbReference type="KEGG" id="ret:RHE_CH01117"/>
<dbReference type="Proteomes" id="UP000001936">
    <property type="component" value="Chromosome"/>
</dbReference>
<name>Q2KB62_RHIEC</name>
<reference evidence="1 2" key="1">
    <citation type="journal article" date="2006" name="Proc. Natl. Acad. Sci. U.S.A.">
        <title>The partitioned Rhizobium etli genome: genetic and metabolic redundancy in seven interacting replicons.</title>
        <authorList>
            <person name="Gonzalez V."/>
            <person name="Santamaria R.I."/>
            <person name="Bustos P."/>
            <person name="Hernandez-Gonzalez I."/>
            <person name="Medrano-Soto A."/>
            <person name="Moreno-Hagelsieb G."/>
            <person name="Janga S.C."/>
            <person name="Ramirez M.A."/>
            <person name="Jimenez-Jacinto V."/>
            <person name="Collado-Vides J."/>
            <person name="Davila G."/>
        </authorList>
    </citation>
    <scope>NUCLEOTIDE SEQUENCE [LARGE SCALE GENOMIC DNA]</scope>
    <source>
        <strain evidence="2">ATCC 51251 / DSM 11541 / JCM 21823 / NBRC 15573 / CFN 42</strain>
    </source>
</reference>
<proteinExistence type="predicted"/>
<dbReference type="HOGENOM" id="CLU_2773008_0_0_5"/>
<organism evidence="1 2">
    <name type="scientific">Rhizobium etli (strain ATCC 51251 / DSM 11541 / JCM 21823 / NBRC 15573 / CFN 42)</name>
    <dbReference type="NCBI Taxonomy" id="347834"/>
    <lineage>
        <taxon>Bacteria</taxon>
        <taxon>Pseudomonadati</taxon>
        <taxon>Pseudomonadota</taxon>
        <taxon>Alphaproteobacteria</taxon>
        <taxon>Hyphomicrobiales</taxon>
        <taxon>Rhizobiaceae</taxon>
        <taxon>Rhizobium/Agrobacterium group</taxon>
        <taxon>Rhizobium</taxon>
    </lineage>
</organism>
<protein>
    <submittedName>
        <fullName evidence="1">Uncharacterized protein</fullName>
    </submittedName>
</protein>